<name>A0A1E5TAL4_9FLAO</name>
<dbReference type="InterPro" id="IPR051548">
    <property type="entry name" value="Grx-like_ET"/>
</dbReference>
<protein>
    <recommendedName>
        <fullName evidence="2">DUF547 domain-containing protein</fullName>
    </recommendedName>
</protein>
<feature type="domain" description="DUF547" evidence="2">
    <location>
        <begin position="69"/>
        <end position="173"/>
    </location>
</feature>
<dbReference type="GO" id="GO:0009055">
    <property type="term" value="F:electron transfer activity"/>
    <property type="evidence" value="ECO:0007669"/>
    <property type="project" value="TreeGrafter"/>
</dbReference>
<evidence type="ECO:0000256" key="1">
    <source>
        <dbReference type="SAM" id="SignalP"/>
    </source>
</evidence>
<feature type="chain" id="PRO_5009186221" description="DUF547 domain-containing protein" evidence="1">
    <location>
        <begin position="21"/>
        <end position="237"/>
    </location>
</feature>
<dbReference type="Pfam" id="PF04784">
    <property type="entry name" value="DUF547"/>
    <property type="match status" value="1"/>
</dbReference>
<dbReference type="InterPro" id="IPR006869">
    <property type="entry name" value="DUF547"/>
</dbReference>
<dbReference type="AlphaFoldDB" id="A0A1E5TAL4"/>
<dbReference type="STRING" id="1849968.A8C32_02690"/>
<dbReference type="PANTHER" id="PTHR34386">
    <property type="entry name" value="GLUTAREDOXIN"/>
    <property type="match status" value="1"/>
</dbReference>
<sequence length="237" mass="27144">MIIMKSILSLLLLVCLSGFSQTIDLTAYDKFLKDHVSSKGVVDFDKVLENIDELHEITRSFSKISPNNGWSISEKKAYWINFYNANVIKLLAKHYPIKSINYVQNAFSIKDIDYAGSKISLDDVEHDILRKLEDPRIHFALYSTAMSSPILKRTAYENDSVERDLGLATSNFLNDPTKNKIGSSLSKLSKIFQWYSDDFANLKDMISFINKHSGGAKINAKTKVLYMDYDWNLHRKI</sequence>
<evidence type="ECO:0000313" key="4">
    <source>
        <dbReference type="Proteomes" id="UP000095713"/>
    </source>
</evidence>
<evidence type="ECO:0000259" key="2">
    <source>
        <dbReference type="Pfam" id="PF04784"/>
    </source>
</evidence>
<organism evidence="3 4">
    <name type="scientific">Flavivirga aquatica</name>
    <dbReference type="NCBI Taxonomy" id="1849968"/>
    <lineage>
        <taxon>Bacteria</taxon>
        <taxon>Pseudomonadati</taxon>
        <taxon>Bacteroidota</taxon>
        <taxon>Flavobacteriia</taxon>
        <taxon>Flavobacteriales</taxon>
        <taxon>Flavobacteriaceae</taxon>
        <taxon>Flavivirga</taxon>
    </lineage>
</organism>
<accession>A0A1E5TAL4</accession>
<keyword evidence="1" id="KW-0732">Signal</keyword>
<feature type="signal peptide" evidence="1">
    <location>
        <begin position="1"/>
        <end position="20"/>
    </location>
</feature>
<proteinExistence type="predicted"/>
<keyword evidence="4" id="KW-1185">Reference proteome</keyword>
<dbReference type="GO" id="GO:0045454">
    <property type="term" value="P:cell redox homeostasis"/>
    <property type="evidence" value="ECO:0007669"/>
    <property type="project" value="TreeGrafter"/>
</dbReference>
<reference evidence="3 4" key="1">
    <citation type="submission" date="2016-05" db="EMBL/GenBank/DDBJ databases">
        <title>Draft Genome Sequence of Algibacter sp. Strain SK-16 Isolated from the Surface Water of Aburatsubo Inlet.</title>
        <authorList>
            <person name="Wong S.-K."/>
            <person name="Yoshizawa S."/>
            <person name="Nakajima Y."/>
            <person name="Ogura Y."/>
            <person name="Tetsuya H."/>
            <person name="Hamasaki K."/>
        </authorList>
    </citation>
    <scope>NUCLEOTIDE SEQUENCE [LARGE SCALE GENOMIC DNA]</scope>
    <source>
        <strain evidence="3 4">SK-16</strain>
    </source>
</reference>
<evidence type="ECO:0000313" key="3">
    <source>
        <dbReference type="EMBL" id="OEK08376.1"/>
    </source>
</evidence>
<dbReference type="PANTHER" id="PTHR34386:SF1">
    <property type="entry name" value="GLUTAREDOXIN-LIKE PROTEIN NRDH"/>
    <property type="match status" value="1"/>
</dbReference>
<dbReference type="Proteomes" id="UP000095713">
    <property type="component" value="Unassembled WGS sequence"/>
</dbReference>
<dbReference type="EMBL" id="MDJD01000034">
    <property type="protein sequence ID" value="OEK08376.1"/>
    <property type="molecule type" value="Genomic_DNA"/>
</dbReference>
<comment type="caution">
    <text evidence="3">The sequence shown here is derived from an EMBL/GenBank/DDBJ whole genome shotgun (WGS) entry which is preliminary data.</text>
</comment>
<gene>
    <name evidence="3" type="ORF">A8C32_02690</name>
</gene>